<evidence type="ECO:0000313" key="3">
    <source>
        <dbReference type="Proteomes" id="UP000521676"/>
    </source>
</evidence>
<dbReference type="SUPFAM" id="SSF158414">
    <property type="entry name" value="HP0062-like"/>
    <property type="match status" value="1"/>
</dbReference>
<gene>
    <name evidence="1" type="ORF">HXX08_14925</name>
    <name evidence="2" type="ORF">OZ401_002657</name>
</gene>
<organism evidence="1 3">
    <name type="scientific">Candidatus Chlorohelix allophototropha</name>
    <dbReference type="NCBI Taxonomy" id="3003348"/>
    <lineage>
        <taxon>Bacteria</taxon>
        <taxon>Bacillati</taxon>
        <taxon>Chloroflexota</taxon>
        <taxon>Chloroflexia</taxon>
        <taxon>Candidatus Chloroheliales</taxon>
        <taxon>Candidatus Chloroheliaceae</taxon>
        <taxon>Candidatus Chlorohelix</taxon>
    </lineage>
</organism>
<keyword evidence="4" id="KW-1185">Reference proteome</keyword>
<reference evidence="1 3" key="1">
    <citation type="submission" date="2020-06" db="EMBL/GenBank/DDBJ databases">
        <title>Anoxygenic phototrophic Chloroflexota member uses a Type I reaction center.</title>
        <authorList>
            <person name="Tsuji J.M."/>
            <person name="Shaw N.A."/>
            <person name="Nagashima S."/>
            <person name="Venkiteswaran J."/>
            <person name="Schiff S.L."/>
            <person name="Hanada S."/>
            <person name="Tank M."/>
            <person name="Neufeld J.D."/>
        </authorList>
    </citation>
    <scope>NUCLEOTIDE SEQUENCE [LARGE SCALE GENOMIC DNA]</scope>
    <source>
        <strain evidence="1">L227-S17</strain>
    </source>
</reference>
<accession>A0A8T7M575</accession>
<evidence type="ECO:0000313" key="4">
    <source>
        <dbReference type="Proteomes" id="UP001431572"/>
    </source>
</evidence>
<protein>
    <submittedName>
        <fullName evidence="1">WXG100 family type VII secretion target</fullName>
    </submittedName>
</protein>
<reference evidence="2" key="2">
    <citation type="journal article" date="2024" name="Nature">
        <title>Anoxygenic phototroph of the Chloroflexota uses a type I reaction centre.</title>
        <authorList>
            <person name="Tsuji J.M."/>
            <person name="Shaw N.A."/>
            <person name="Nagashima S."/>
            <person name="Venkiteswaran J.J."/>
            <person name="Schiff S.L."/>
            <person name="Watanabe T."/>
            <person name="Fukui M."/>
            <person name="Hanada S."/>
            <person name="Tank M."/>
            <person name="Neufeld J.D."/>
        </authorList>
    </citation>
    <scope>NUCLEOTIDE SEQUENCE</scope>
    <source>
        <strain evidence="2">L227-S17</strain>
    </source>
</reference>
<dbReference type="AlphaFoldDB" id="A0A8T7M575"/>
<dbReference type="Gene3D" id="1.10.287.850">
    <property type="entry name" value="HP0062-like domain"/>
    <property type="match status" value="1"/>
</dbReference>
<dbReference type="EMBL" id="JACATZ010000003">
    <property type="protein sequence ID" value="NWJ47152.1"/>
    <property type="molecule type" value="Genomic_DNA"/>
</dbReference>
<evidence type="ECO:0000313" key="1">
    <source>
        <dbReference type="EMBL" id="NWJ47152.1"/>
    </source>
</evidence>
<dbReference type="EMBL" id="CP128400">
    <property type="protein sequence ID" value="WJW69064.1"/>
    <property type="molecule type" value="Genomic_DNA"/>
</dbReference>
<name>A0A8T7M575_9CHLR</name>
<dbReference type="Proteomes" id="UP001431572">
    <property type="component" value="Chromosome 2"/>
</dbReference>
<proteinExistence type="predicted"/>
<sequence length="90" mass="10800">MSGVIANPEDIERFVQQLKNFTEQMRSGVSNMNGQFSRLGETWRDQEHSKYAQEFEQTMRVLQQFIRSSEQQAPFLMRKAQRLREFLNQR</sequence>
<dbReference type="Proteomes" id="UP000521676">
    <property type="component" value="Unassembled WGS sequence"/>
</dbReference>
<evidence type="ECO:0000313" key="2">
    <source>
        <dbReference type="EMBL" id="WJW69064.1"/>
    </source>
</evidence>
<dbReference type="InterPro" id="IPR029013">
    <property type="entry name" value="HP0062-like_sf"/>
</dbReference>
<dbReference type="InterPro" id="IPR010310">
    <property type="entry name" value="T7SS_ESAT-6-like"/>
</dbReference>
<dbReference type="Pfam" id="PF06013">
    <property type="entry name" value="WXG100"/>
    <property type="match status" value="1"/>
</dbReference>
<dbReference type="RefSeq" id="WP_341470957.1">
    <property type="nucleotide sequence ID" value="NZ_CP128400.1"/>
</dbReference>